<sequence>MVYYNSEVLMNTFSVVQTISTSIFVSSTQHIASLTYSRKSKGKKTDFRRFWDWR</sequence>
<reference evidence="1" key="1">
    <citation type="submission" date="2019-03" db="EMBL/GenBank/DDBJ databases">
        <title>Single cell metagenomics reveals metabolic interactions within the superorganism composed of flagellate Streblomastix strix and complex community of Bacteroidetes bacteria on its surface.</title>
        <authorList>
            <person name="Treitli S.C."/>
            <person name="Kolisko M."/>
            <person name="Husnik F."/>
            <person name="Keeling P."/>
            <person name="Hampl V."/>
        </authorList>
    </citation>
    <scope>NUCLEOTIDE SEQUENCE</scope>
    <source>
        <strain evidence="1">STM</strain>
    </source>
</reference>
<proteinExistence type="predicted"/>
<dbReference type="EMBL" id="SNRY01003993">
    <property type="protein sequence ID" value="KAA6319098.1"/>
    <property type="molecule type" value="Genomic_DNA"/>
</dbReference>
<accession>A0A5J4QDH4</accession>
<gene>
    <name evidence="1" type="ORF">EZS27_030967</name>
</gene>
<evidence type="ECO:0000313" key="1">
    <source>
        <dbReference type="EMBL" id="KAA6319098.1"/>
    </source>
</evidence>
<name>A0A5J4QDH4_9ZZZZ</name>
<protein>
    <submittedName>
        <fullName evidence="1">Uncharacterized protein</fullName>
    </submittedName>
</protein>
<comment type="caution">
    <text evidence="1">The sequence shown here is derived from an EMBL/GenBank/DDBJ whole genome shotgun (WGS) entry which is preliminary data.</text>
</comment>
<dbReference type="AlphaFoldDB" id="A0A5J4QDH4"/>
<organism evidence="1">
    <name type="scientific">termite gut metagenome</name>
    <dbReference type="NCBI Taxonomy" id="433724"/>
    <lineage>
        <taxon>unclassified sequences</taxon>
        <taxon>metagenomes</taxon>
        <taxon>organismal metagenomes</taxon>
    </lineage>
</organism>